<protein>
    <recommendedName>
        <fullName evidence="3">DUF5017 domain-containing protein</fullName>
    </recommendedName>
</protein>
<evidence type="ECO:0000313" key="1">
    <source>
        <dbReference type="EMBL" id="MFD2514547.1"/>
    </source>
</evidence>
<accession>A0ABW5INJ5</accession>
<reference evidence="2" key="1">
    <citation type="journal article" date="2019" name="Int. J. Syst. Evol. Microbiol.">
        <title>The Global Catalogue of Microorganisms (GCM) 10K type strain sequencing project: providing services to taxonomists for standard genome sequencing and annotation.</title>
        <authorList>
            <consortium name="The Broad Institute Genomics Platform"/>
            <consortium name="The Broad Institute Genome Sequencing Center for Infectious Disease"/>
            <person name="Wu L."/>
            <person name="Ma J."/>
        </authorList>
    </citation>
    <scope>NUCLEOTIDE SEQUENCE [LARGE SCALE GENOMIC DNA]</scope>
    <source>
        <strain evidence="2">KCTC 42498</strain>
    </source>
</reference>
<evidence type="ECO:0008006" key="3">
    <source>
        <dbReference type="Google" id="ProtNLM"/>
    </source>
</evidence>
<organism evidence="1 2">
    <name type="scientific">Pontibacter locisalis</name>
    <dbReference type="NCBI Taxonomy" id="1719035"/>
    <lineage>
        <taxon>Bacteria</taxon>
        <taxon>Pseudomonadati</taxon>
        <taxon>Bacteroidota</taxon>
        <taxon>Cytophagia</taxon>
        <taxon>Cytophagales</taxon>
        <taxon>Hymenobacteraceae</taxon>
        <taxon>Pontibacter</taxon>
    </lineage>
</organism>
<keyword evidence="2" id="KW-1185">Reference proteome</keyword>
<evidence type="ECO:0000313" key="2">
    <source>
        <dbReference type="Proteomes" id="UP001597544"/>
    </source>
</evidence>
<sequence>MKKYIYVVASFAALCFTACDPMEDVYEELDSKISNEYVADIRTALTDKDYEFYKGKQTVPAYVATGHYFTSEDQASELIPAILDKNYPQVGNKTKAAISYNLLTFKFGDNEINKVEKYDLISSDYALGGARFSNFDRESQVTTFLNAKYPNAVEGTLAVLTYTWYNGSAEPRSSTVTDSYYFTNGEWLDTYHVSNEDYVTVGRNRFNNFTTSDDDFLADHFNIFLSNSIVGHKVGDVKYVSYAYYNGKSTVQQVMAMTYNGTKWVPVEDDLIVHPVLRFQKKDSKWVADRSITYSLVPADYAWIAGQANISTAGNRANLAKYGNFNTFSWTNEDILFAMSELLKNKFPNAPEGQKFTVTYDAYPTGLVEVNLIRRANGNYEVPKEGE</sequence>
<name>A0ABW5INJ5_9BACT</name>
<dbReference type="Proteomes" id="UP001597544">
    <property type="component" value="Unassembled WGS sequence"/>
</dbReference>
<dbReference type="RefSeq" id="WP_377507357.1">
    <property type="nucleotide sequence ID" value="NZ_JBHULU010000015.1"/>
</dbReference>
<dbReference type="EMBL" id="JBHULU010000015">
    <property type="protein sequence ID" value="MFD2514547.1"/>
    <property type="molecule type" value="Genomic_DNA"/>
</dbReference>
<gene>
    <name evidence="1" type="ORF">ACFSRY_11770</name>
</gene>
<proteinExistence type="predicted"/>
<comment type="caution">
    <text evidence="1">The sequence shown here is derived from an EMBL/GenBank/DDBJ whole genome shotgun (WGS) entry which is preliminary data.</text>
</comment>